<keyword evidence="5 10" id="KW-0028">Amino-acid biosynthesis</keyword>
<evidence type="ECO:0000313" key="11">
    <source>
        <dbReference type="EMBL" id="MDJ1128776.1"/>
    </source>
</evidence>
<dbReference type="CDD" id="cd11534">
    <property type="entry name" value="NTP-PPase_HisIE_like"/>
    <property type="match status" value="1"/>
</dbReference>
<protein>
    <recommendedName>
        <fullName evidence="4 10">Phosphoribosyl-ATP pyrophosphatase</fullName>
        <shortName evidence="10">PRA-PH</shortName>
        <ecNumber evidence="3 10">3.6.1.31</ecNumber>
    </recommendedName>
</protein>
<keyword evidence="10" id="KW-0963">Cytoplasm</keyword>
<dbReference type="InterPro" id="IPR021130">
    <property type="entry name" value="PRib-ATP_PPHydrolase-like"/>
</dbReference>
<evidence type="ECO:0000256" key="3">
    <source>
        <dbReference type="ARBA" id="ARBA00012414"/>
    </source>
</evidence>
<evidence type="ECO:0000256" key="9">
    <source>
        <dbReference type="ARBA" id="ARBA00023102"/>
    </source>
</evidence>
<dbReference type="Proteomes" id="UP001431693">
    <property type="component" value="Unassembled WGS sequence"/>
</dbReference>
<evidence type="ECO:0000256" key="6">
    <source>
        <dbReference type="ARBA" id="ARBA00022741"/>
    </source>
</evidence>
<dbReference type="PANTHER" id="PTHR42945:SF1">
    <property type="entry name" value="HISTIDINE BIOSYNTHESIS BIFUNCTIONAL PROTEIN HIS7"/>
    <property type="match status" value="1"/>
</dbReference>
<dbReference type="EMBL" id="JASJEX010000001">
    <property type="protein sequence ID" value="MDJ1128776.1"/>
    <property type="molecule type" value="Genomic_DNA"/>
</dbReference>
<comment type="catalytic activity">
    <reaction evidence="1 10">
        <text>1-(5-phospho-beta-D-ribosyl)-ATP + H2O = 1-(5-phospho-beta-D-ribosyl)-5'-AMP + diphosphate + H(+)</text>
        <dbReference type="Rhea" id="RHEA:22828"/>
        <dbReference type="ChEBI" id="CHEBI:15377"/>
        <dbReference type="ChEBI" id="CHEBI:15378"/>
        <dbReference type="ChEBI" id="CHEBI:33019"/>
        <dbReference type="ChEBI" id="CHEBI:59457"/>
        <dbReference type="ChEBI" id="CHEBI:73183"/>
        <dbReference type="EC" id="3.6.1.31"/>
    </reaction>
</comment>
<evidence type="ECO:0000256" key="10">
    <source>
        <dbReference type="HAMAP-Rule" id="MF_01020"/>
    </source>
</evidence>
<dbReference type="SUPFAM" id="SSF101386">
    <property type="entry name" value="all-alpha NTP pyrophosphatases"/>
    <property type="match status" value="1"/>
</dbReference>
<sequence length="105" mass="11595">MGERTANVEPGDIGQTMRALAEVIHQRWDADPEASYTARLLTGPEDKRLKKVGEEAVEVIMAAKDGDHDHVRYEAADLVYHLLVVCEAQGVSVEELAGELNARMH</sequence>
<name>A0ABT6ZI95_9ACTN</name>
<comment type="similarity">
    <text evidence="10">Belongs to the PRA-PH family.</text>
</comment>
<dbReference type="HAMAP" id="MF_01020">
    <property type="entry name" value="HisE"/>
    <property type="match status" value="1"/>
</dbReference>
<organism evidence="11 12">
    <name type="scientific">Kribbibacterium absianum</name>
    <dbReference type="NCBI Taxonomy" id="3044210"/>
    <lineage>
        <taxon>Bacteria</taxon>
        <taxon>Bacillati</taxon>
        <taxon>Actinomycetota</taxon>
        <taxon>Coriobacteriia</taxon>
        <taxon>Coriobacteriales</taxon>
        <taxon>Kribbibacteriaceae</taxon>
        <taxon>Kribbibacterium</taxon>
    </lineage>
</organism>
<dbReference type="EC" id="3.6.1.31" evidence="3 10"/>
<accession>A0ABT6ZI95</accession>
<keyword evidence="6 10" id="KW-0547">Nucleotide-binding</keyword>
<keyword evidence="9 10" id="KW-0368">Histidine biosynthesis</keyword>
<dbReference type="InterPro" id="IPR008179">
    <property type="entry name" value="HisE"/>
</dbReference>
<comment type="caution">
    <text evidence="11">The sequence shown here is derived from an EMBL/GenBank/DDBJ whole genome shotgun (WGS) entry which is preliminary data.</text>
</comment>
<evidence type="ECO:0000256" key="4">
    <source>
        <dbReference type="ARBA" id="ARBA00013336"/>
    </source>
</evidence>
<keyword evidence="8 10" id="KW-0067">ATP-binding</keyword>
<evidence type="ECO:0000256" key="7">
    <source>
        <dbReference type="ARBA" id="ARBA00022801"/>
    </source>
</evidence>
<dbReference type="Pfam" id="PF01503">
    <property type="entry name" value="PRA-PH"/>
    <property type="match status" value="1"/>
</dbReference>
<dbReference type="Gene3D" id="1.10.287.1080">
    <property type="entry name" value="MazG-like"/>
    <property type="match status" value="1"/>
</dbReference>
<dbReference type="NCBIfam" id="TIGR03188">
    <property type="entry name" value="histidine_hisI"/>
    <property type="match status" value="1"/>
</dbReference>
<evidence type="ECO:0000256" key="1">
    <source>
        <dbReference type="ARBA" id="ARBA00001460"/>
    </source>
</evidence>
<evidence type="ECO:0000256" key="5">
    <source>
        <dbReference type="ARBA" id="ARBA00022605"/>
    </source>
</evidence>
<dbReference type="GO" id="GO:0004636">
    <property type="term" value="F:phosphoribosyl-ATP diphosphatase activity"/>
    <property type="evidence" value="ECO:0007669"/>
    <property type="project" value="UniProtKB-EC"/>
</dbReference>
<dbReference type="PANTHER" id="PTHR42945">
    <property type="entry name" value="HISTIDINE BIOSYNTHESIS BIFUNCTIONAL PROTEIN"/>
    <property type="match status" value="1"/>
</dbReference>
<evidence type="ECO:0000256" key="2">
    <source>
        <dbReference type="ARBA" id="ARBA00005204"/>
    </source>
</evidence>
<comment type="subcellular location">
    <subcellularLocation>
        <location evidence="10">Cytoplasm</location>
    </subcellularLocation>
</comment>
<dbReference type="RefSeq" id="WP_283712416.1">
    <property type="nucleotide sequence ID" value="NZ_JASJEW010000001.1"/>
</dbReference>
<keyword evidence="7 10" id="KW-0378">Hydrolase</keyword>
<evidence type="ECO:0000256" key="8">
    <source>
        <dbReference type="ARBA" id="ARBA00022840"/>
    </source>
</evidence>
<keyword evidence="12" id="KW-1185">Reference proteome</keyword>
<gene>
    <name evidence="10 11" type="primary">hisE</name>
    <name evidence="11" type="ORF">QJ043_01565</name>
</gene>
<reference evidence="11" key="1">
    <citation type="submission" date="2023-05" db="EMBL/GenBank/DDBJ databases">
        <title>[olsenella] sp. nov., isolated from a pig farm feces dump.</title>
        <authorList>
            <person name="Chang Y.-H."/>
        </authorList>
    </citation>
    <scope>NUCLEOTIDE SEQUENCE</scope>
    <source>
        <strain evidence="11">YH-ols2217</strain>
    </source>
</reference>
<proteinExistence type="inferred from homology"/>
<evidence type="ECO:0000313" key="12">
    <source>
        <dbReference type="Proteomes" id="UP001431693"/>
    </source>
</evidence>
<comment type="pathway">
    <text evidence="2 10">Amino-acid biosynthesis; L-histidine biosynthesis; L-histidine from 5-phospho-alpha-D-ribose 1-diphosphate: step 2/9.</text>
</comment>